<gene>
    <name evidence="1" type="ORF">M3215_21430</name>
</gene>
<organism evidence="1 2">
    <name type="scientific">Bacillus cytotoxicus</name>
    <dbReference type="NCBI Taxonomy" id="580165"/>
    <lineage>
        <taxon>Bacteria</taxon>
        <taxon>Bacillati</taxon>
        <taxon>Bacillota</taxon>
        <taxon>Bacilli</taxon>
        <taxon>Bacillales</taxon>
        <taxon>Bacillaceae</taxon>
        <taxon>Bacillus</taxon>
        <taxon>Bacillus cereus group</taxon>
    </lineage>
</organism>
<proteinExistence type="predicted"/>
<dbReference type="Proteomes" id="UP001202289">
    <property type="component" value="Unassembled WGS sequence"/>
</dbReference>
<sequence>MFKKLVVGALAAGFALTGGLGSVSASTEKDYTIKSFEYLTVDEQNVGTLAKVNNQSNKDIKVTIVLPKQNNKGDWLAYGFTSKEALDAFIEKDKKSFKNVTQPQHENVIKPLGSGPGSTDFYEHINKGGQYIYWSSGFTNLSSSWNDRISSLSTASPSASYATTLWEHTSSQGYGQGVMFRHYEWYGKTANMDAYWNDRASAIQITKNP</sequence>
<keyword evidence="2" id="KW-1185">Reference proteome</keyword>
<evidence type="ECO:0000313" key="1">
    <source>
        <dbReference type="EMBL" id="MCM3738276.1"/>
    </source>
</evidence>
<comment type="caution">
    <text evidence="1">The sequence shown here is derived from an EMBL/GenBank/DDBJ whole genome shotgun (WGS) entry which is preliminary data.</text>
</comment>
<accession>A0ACC6ACQ0</accession>
<dbReference type="EMBL" id="JAMBOP010000038">
    <property type="protein sequence ID" value="MCM3738276.1"/>
    <property type="molecule type" value="Genomic_DNA"/>
</dbReference>
<evidence type="ECO:0000313" key="2">
    <source>
        <dbReference type="Proteomes" id="UP001202289"/>
    </source>
</evidence>
<protein>
    <submittedName>
        <fullName evidence="1">Uncharacterized protein</fullName>
    </submittedName>
</protein>
<reference evidence="1" key="1">
    <citation type="submission" date="2022-05" db="EMBL/GenBank/DDBJ databases">
        <title>Comparative Genomics of Spacecraft Associated Microbes.</title>
        <authorList>
            <person name="Tran M.T."/>
            <person name="Wright A."/>
            <person name="Seuylemezian A."/>
            <person name="Eisen J."/>
            <person name="Coil D."/>
        </authorList>
    </citation>
    <scope>NUCLEOTIDE SEQUENCE</scope>
    <source>
        <strain evidence="1">FAIRING 10M-2.2</strain>
    </source>
</reference>
<name>A0ACC6ACQ0_9BACI</name>